<feature type="coiled-coil region" evidence="1">
    <location>
        <begin position="23"/>
        <end position="99"/>
    </location>
</feature>
<dbReference type="EMBL" id="CAMXCT020000077">
    <property type="protein sequence ID" value="CAL1126837.1"/>
    <property type="molecule type" value="Genomic_DNA"/>
</dbReference>
<reference evidence="3 4" key="2">
    <citation type="submission" date="2024-05" db="EMBL/GenBank/DDBJ databases">
        <authorList>
            <person name="Chen Y."/>
            <person name="Shah S."/>
            <person name="Dougan E. K."/>
            <person name="Thang M."/>
            <person name="Chan C."/>
        </authorList>
    </citation>
    <scope>NUCLEOTIDE SEQUENCE [LARGE SCALE GENOMIC DNA]</scope>
</reference>
<evidence type="ECO:0000256" key="1">
    <source>
        <dbReference type="SAM" id="Coils"/>
    </source>
</evidence>
<evidence type="ECO:0000313" key="4">
    <source>
        <dbReference type="Proteomes" id="UP001152797"/>
    </source>
</evidence>
<dbReference type="EMBL" id="CAMXCT010000077">
    <property type="protein sequence ID" value="CAI3973462.1"/>
    <property type="molecule type" value="Genomic_DNA"/>
</dbReference>
<gene>
    <name evidence="2" type="ORF">C1SCF055_LOCUS1968</name>
</gene>
<dbReference type="GO" id="GO:0016874">
    <property type="term" value="F:ligase activity"/>
    <property type="evidence" value="ECO:0007669"/>
    <property type="project" value="UniProtKB-KW"/>
</dbReference>
<dbReference type="AlphaFoldDB" id="A0A9P1FGX9"/>
<dbReference type="EMBL" id="CAMXCT030000077">
    <property type="protein sequence ID" value="CAL4760774.1"/>
    <property type="molecule type" value="Genomic_DNA"/>
</dbReference>
<accession>A0A9P1FGX9</accession>
<comment type="caution">
    <text evidence="2">The sequence shown here is derived from an EMBL/GenBank/DDBJ whole genome shotgun (WGS) entry which is preliminary data.</text>
</comment>
<reference evidence="2" key="1">
    <citation type="submission" date="2022-10" db="EMBL/GenBank/DDBJ databases">
        <authorList>
            <person name="Chen Y."/>
            <person name="Dougan E. K."/>
            <person name="Chan C."/>
            <person name="Rhodes N."/>
            <person name="Thang M."/>
        </authorList>
    </citation>
    <scope>NUCLEOTIDE SEQUENCE</scope>
</reference>
<dbReference type="Proteomes" id="UP001152797">
    <property type="component" value="Unassembled WGS sequence"/>
</dbReference>
<keyword evidence="3" id="KW-0436">Ligase</keyword>
<protein>
    <submittedName>
        <fullName evidence="3">E3 SUMO-protein ligase RanBP2</fullName>
    </submittedName>
</protein>
<evidence type="ECO:0000313" key="2">
    <source>
        <dbReference type="EMBL" id="CAI3973462.1"/>
    </source>
</evidence>
<keyword evidence="1" id="KW-0175">Coiled coil</keyword>
<evidence type="ECO:0000313" key="3">
    <source>
        <dbReference type="EMBL" id="CAL4760774.1"/>
    </source>
</evidence>
<keyword evidence="4" id="KW-1185">Reference proteome</keyword>
<organism evidence="2">
    <name type="scientific">Cladocopium goreaui</name>
    <dbReference type="NCBI Taxonomy" id="2562237"/>
    <lineage>
        <taxon>Eukaryota</taxon>
        <taxon>Sar</taxon>
        <taxon>Alveolata</taxon>
        <taxon>Dinophyceae</taxon>
        <taxon>Suessiales</taxon>
        <taxon>Symbiodiniaceae</taxon>
        <taxon>Cladocopium</taxon>
    </lineage>
</organism>
<name>A0A9P1FGX9_9DINO</name>
<sequence length="229" mass="26078">MPPMAMPGMMGMGMYGYPDPAKVDALERSVKDLQDKMKEMKDALDTERQERSKVDLMVQFMEKRLQEEEARSNRAESRAAAAEAQVRQMENVVEGLRRSVERLQPDDSRLLGSLQKNLEEQLAPLRQGLKQKASDESLHILAKVLEQNRDAESSSSLKQRLEAVEARLERLGHEPPIISMTRPPMDRAAYFQSLHVQQTGRRLANGCEEEPQQSTVYLADPKPLLRRIP</sequence>
<proteinExistence type="predicted"/>